<dbReference type="RefSeq" id="WP_146804802.1">
    <property type="nucleotide sequence ID" value="NZ_BJUA01000001.1"/>
</dbReference>
<dbReference type="AlphaFoldDB" id="A0A510USQ8"/>
<evidence type="ECO:0000313" key="3">
    <source>
        <dbReference type="Proteomes" id="UP000321386"/>
    </source>
</evidence>
<comment type="caution">
    <text evidence="2">The sequence shown here is derived from an EMBL/GenBank/DDBJ whole genome shotgun (WGS) entry which is preliminary data.</text>
</comment>
<feature type="compositionally biased region" description="Basic and acidic residues" evidence="1">
    <location>
        <begin position="51"/>
        <end position="65"/>
    </location>
</feature>
<sequence>MTSTAPTQAPDAGTHDLRLLSILESGLPAELGSADEPATYTVPAVFSRQVGRHERTRIEDPETARRLSRPGGETSAGRGLRLVVSDRRLLIENTNLAQLRDGLAADLAAMLRELGSDLRAVRDEAAAATQARSVEVQRRADLTHAAVADIRFE</sequence>
<feature type="region of interest" description="Disordered" evidence="1">
    <location>
        <begin position="51"/>
        <end position="79"/>
    </location>
</feature>
<dbReference type="OrthoDB" id="5007551at2"/>
<evidence type="ECO:0000313" key="2">
    <source>
        <dbReference type="EMBL" id="GEK16501.1"/>
    </source>
</evidence>
<name>A0A510USQ8_9CELL</name>
<proteinExistence type="predicted"/>
<evidence type="ECO:0000256" key="1">
    <source>
        <dbReference type="SAM" id="MobiDB-lite"/>
    </source>
</evidence>
<protein>
    <submittedName>
        <fullName evidence="2">Uncharacterized protein</fullName>
    </submittedName>
</protein>
<accession>A0A510USQ8</accession>
<keyword evidence="3" id="KW-1185">Reference proteome</keyword>
<dbReference type="EMBL" id="BJUA01000001">
    <property type="protein sequence ID" value="GEK16501.1"/>
    <property type="molecule type" value="Genomic_DNA"/>
</dbReference>
<reference evidence="2 3" key="1">
    <citation type="submission" date="2019-07" db="EMBL/GenBank/DDBJ databases">
        <title>Whole genome shotgun sequence of Cellulomonas persica NBRC 101101.</title>
        <authorList>
            <person name="Hosoyama A."/>
            <person name="Uohara A."/>
            <person name="Ohji S."/>
            <person name="Ichikawa N."/>
        </authorList>
    </citation>
    <scope>NUCLEOTIDE SEQUENCE [LARGE SCALE GENOMIC DNA]</scope>
    <source>
        <strain evidence="2 3">NBRC 101101</strain>
    </source>
</reference>
<dbReference type="Proteomes" id="UP000321386">
    <property type="component" value="Unassembled WGS sequence"/>
</dbReference>
<gene>
    <name evidence="2" type="ORF">CPE01_02340</name>
</gene>
<organism evidence="2 3">
    <name type="scientific">Cellulomonas persica</name>
    <dbReference type="NCBI Taxonomy" id="76861"/>
    <lineage>
        <taxon>Bacteria</taxon>
        <taxon>Bacillati</taxon>
        <taxon>Actinomycetota</taxon>
        <taxon>Actinomycetes</taxon>
        <taxon>Micrococcales</taxon>
        <taxon>Cellulomonadaceae</taxon>
        <taxon>Cellulomonas</taxon>
    </lineage>
</organism>